<dbReference type="Gene3D" id="3.30.420.10">
    <property type="entry name" value="Ribonuclease H-like superfamily/Ribonuclease H"/>
    <property type="match status" value="1"/>
</dbReference>
<reference evidence="4 5" key="1">
    <citation type="submission" date="2021-02" db="EMBL/GenBank/DDBJ databases">
        <title>Plant Genome Project.</title>
        <authorList>
            <person name="Zhang R.-G."/>
        </authorList>
    </citation>
    <scope>NUCLEOTIDE SEQUENCE [LARGE SCALE GENOMIC DNA]</scope>
    <source>
        <tissue evidence="4">Leaves</tissue>
    </source>
</reference>
<feature type="compositionally biased region" description="Basic and acidic residues" evidence="2">
    <location>
        <begin position="1339"/>
        <end position="1355"/>
    </location>
</feature>
<feature type="compositionally biased region" description="Basic residues" evidence="2">
    <location>
        <begin position="160"/>
        <end position="169"/>
    </location>
</feature>
<feature type="compositionally biased region" description="Basic and acidic residues" evidence="2">
    <location>
        <begin position="567"/>
        <end position="578"/>
    </location>
</feature>
<dbReference type="PANTHER" id="PTHR11439">
    <property type="entry name" value="GAG-POL-RELATED RETROTRANSPOSON"/>
    <property type="match status" value="1"/>
</dbReference>
<dbReference type="Gene3D" id="4.10.60.10">
    <property type="entry name" value="Zinc finger, CCHC-type"/>
    <property type="match status" value="1"/>
</dbReference>
<dbReference type="EMBL" id="JAFEMO010000013">
    <property type="protein sequence ID" value="KAH7550154.1"/>
    <property type="molecule type" value="Genomic_DNA"/>
</dbReference>
<dbReference type="SUPFAM" id="SSF56672">
    <property type="entry name" value="DNA/RNA polymerases"/>
    <property type="match status" value="1"/>
</dbReference>
<dbReference type="InterPro" id="IPR036397">
    <property type="entry name" value="RNaseH_sf"/>
</dbReference>
<dbReference type="InterPro" id="IPR043502">
    <property type="entry name" value="DNA/RNA_pol_sf"/>
</dbReference>
<dbReference type="CDD" id="cd09272">
    <property type="entry name" value="RNase_HI_RT_Ty1"/>
    <property type="match status" value="1"/>
</dbReference>
<accession>A0ABQ8H8B9</accession>
<organism evidence="4 5">
    <name type="scientific">Xanthoceras sorbifolium</name>
    <dbReference type="NCBI Taxonomy" id="99658"/>
    <lineage>
        <taxon>Eukaryota</taxon>
        <taxon>Viridiplantae</taxon>
        <taxon>Streptophyta</taxon>
        <taxon>Embryophyta</taxon>
        <taxon>Tracheophyta</taxon>
        <taxon>Spermatophyta</taxon>
        <taxon>Magnoliopsida</taxon>
        <taxon>eudicotyledons</taxon>
        <taxon>Gunneridae</taxon>
        <taxon>Pentapetalae</taxon>
        <taxon>rosids</taxon>
        <taxon>malvids</taxon>
        <taxon>Sapindales</taxon>
        <taxon>Sapindaceae</taxon>
        <taxon>Xanthoceroideae</taxon>
        <taxon>Xanthoceras</taxon>
    </lineage>
</organism>
<dbReference type="SUPFAM" id="SSF57756">
    <property type="entry name" value="Retrovirus zinc finger-like domains"/>
    <property type="match status" value="1"/>
</dbReference>
<feature type="compositionally biased region" description="Basic residues" evidence="2">
    <location>
        <begin position="795"/>
        <end position="806"/>
    </location>
</feature>
<feature type="region of interest" description="Disordered" evidence="2">
    <location>
        <begin position="567"/>
        <end position="586"/>
    </location>
</feature>
<dbReference type="InterPro" id="IPR001584">
    <property type="entry name" value="Integrase_cat-core"/>
</dbReference>
<feature type="domain" description="Integrase catalytic" evidence="3">
    <location>
        <begin position="450"/>
        <end position="547"/>
    </location>
</feature>
<feature type="region of interest" description="Disordered" evidence="2">
    <location>
        <begin position="1328"/>
        <end position="1361"/>
    </location>
</feature>
<feature type="compositionally biased region" description="Acidic residues" evidence="2">
    <location>
        <begin position="779"/>
        <end position="791"/>
    </location>
</feature>
<sequence>MTTTKFDIEKFDRNMSFTMWQVKMRAILIHNGLHQALLGKDKLPSTMDEAKKQEMDDKALASIQLCLSNEVLREVMQEKTAKDLWDKLESLYVTKNLTTKLVAKHRLYTLSMAEEDVKAALFSKELIDKELGTSRNDSPAEGLLVRGRTPDKSSSSNQRSRSRSKSRHRNLTCNYCKKKGHTKSECFKLKNKQQNKDQKRDEPAEASIVQNQEQCDLLLVCTDEAKARNEWILDTACSFHMCPNRDYFSTYKSVQGGVVLMGNNHACKIAGMGTVKIKMHDGVIRTLTDVRHIPELKRNLISLSTLDSNGYKFTGGDGVLKVAKGSLIVMKAEKIGKLYILKGSTVTGAAAVSTSSLSDSDVTRLWHMRLGHMSERGLSELSRRGLLCDQSTSKLDFCEHCIFGKQKRVSFSTAIHRTKGTLDYIHSDLWGPARVPSKGFGRETDWKKIKRLRTDNGLEFCQGDFNEFCKNEGIVRHLTVRGTPQQNGVAERMNRTLLEKVRCMLSNSGLSKDFWAEAASTACHLVNRSPSTAIGIKTPEELWSGKPAEYSDLKVFGCPAYGHVNDGKLEPRSKRNESLGRYINSQPPGRIPRRYVSPSLWTNPRGASARSFSFFLYFFRHRDRRRDLWSRHPVTTLTGVRAPPSSRARPGRATGRVALCLFLTISSRAVHRDLWSRWLVALLTARFCHFHREQAIATCGRGDWSRYSLPDFAFFYRERAVATCGRGDQVAMLSVKETSARKETYVSSNTDAASSSKQVEFEVENELSLQNRVQMPTSIEEEETPQSEEEDSIAKHKPPRKKRRPQRLADYVSFALAVAEDTNAVGEPSTYSEAISCDDSAKWLVAMQEEVESLHKNRTWDLVKPPKDKKIVGCKWVFKRKEGIPGVEDAKYKARLVAKGYSQVHGVDFNDVFSPVVKHSSIRVLLALVAMHNLELEQLDVKTAFLHGELEETIYMQQPEGFEIEGKKDHVCLLKKSLYGLKQSPRQWYKRFDSFMVGHGYSRSQYDSCVYFRKLKDGSFVYLLLYVDDMLIAAKDMFELNKLKSELGGEFEMKDLGAAKKILGMEIRRDKTAGKLYLTQKSFVEKVLERFGMKNAKPVSTPFAAHFKLSAAMSPQSDNDIEYMSHVPYSSAVGSLMYAMVCTRPDIAHAVSVVSRYMSNPGKEHWQAVKWIMRYLRGTTDSCLEFGRSKGHLVGYVDSDYAGDLDRRRSITGYVFTLGDTAISWKATLQSTVALSTTEAEYMAVVEAIKEAIWMRGLFGELSLDHKVIVVHCDSQSAIHLTKDQMFHERTKHIDVKYHFVRDIISQDVVKKTVAKFPGHPLILAGKSVGSRSNSRSHLNQEREALAKARERSSGEDDDPL</sequence>
<proteinExistence type="predicted"/>
<dbReference type="PROSITE" id="PS50994">
    <property type="entry name" value="INTEGRASE"/>
    <property type="match status" value="1"/>
</dbReference>
<evidence type="ECO:0000259" key="3">
    <source>
        <dbReference type="PROSITE" id="PS50994"/>
    </source>
</evidence>
<keyword evidence="1" id="KW-0378">Hydrolase</keyword>
<dbReference type="Proteomes" id="UP000827721">
    <property type="component" value="Unassembled WGS sequence"/>
</dbReference>
<dbReference type="InterPro" id="IPR054722">
    <property type="entry name" value="PolX-like_BBD"/>
</dbReference>
<name>A0ABQ8H8B9_9ROSI</name>
<dbReference type="Pfam" id="PF14223">
    <property type="entry name" value="Retrotran_gag_2"/>
    <property type="match status" value="1"/>
</dbReference>
<dbReference type="SUPFAM" id="SSF53098">
    <property type="entry name" value="Ribonuclease H-like"/>
    <property type="match status" value="1"/>
</dbReference>
<dbReference type="InterPro" id="IPR025724">
    <property type="entry name" value="GAG-pre-integrase_dom"/>
</dbReference>
<evidence type="ECO:0000313" key="4">
    <source>
        <dbReference type="EMBL" id="KAH7550154.1"/>
    </source>
</evidence>
<evidence type="ECO:0000313" key="5">
    <source>
        <dbReference type="Proteomes" id="UP000827721"/>
    </source>
</evidence>
<protein>
    <recommendedName>
        <fullName evidence="3">Integrase catalytic domain-containing protein</fullName>
    </recommendedName>
</protein>
<dbReference type="Pfam" id="PF13976">
    <property type="entry name" value="gag_pre-integrs"/>
    <property type="match status" value="1"/>
</dbReference>
<evidence type="ECO:0000256" key="2">
    <source>
        <dbReference type="SAM" id="MobiDB-lite"/>
    </source>
</evidence>
<comment type="caution">
    <text evidence="4">The sequence shown here is derived from an EMBL/GenBank/DDBJ whole genome shotgun (WGS) entry which is preliminary data.</text>
</comment>
<dbReference type="InterPro" id="IPR012337">
    <property type="entry name" value="RNaseH-like_sf"/>
</dbReference>
<keyword evidence="1" id="KW-0064">Aspartyl protease</keyword>
<feature type="region of interest" description="Disordered" evidence="2">
    <location>
        <begin position="133"/>
        <end position="169"/>
    </location>
</feature>
<dbReference type="PANTHER" id="PTHR11439:SF491">
    <property type="entry name" value="INTEGRASE CATALYTIC DOMAIN-CONTAINING PROTEIN"/>
    <property type="match status" value="1"/>
</dbReference>
<feature type="region of interest" description="Disordered" evidence="2">
    <location>
        <begin position="772"/>
        <end position="806"/>
    </location>
</feature>
<evidence type="ECO:0000256" key="1">
    <source>
        <dbReference type="ARBA" id="ARBA00022750"/>
    </source>
</evidence>
<dbReference type="Pfam" id="PF22936">
    <property type="entry name" value="Pol_BBD"/>
    <property type="match status" value="1"/>
</dbReference>
<keyword evidence="5" id="KW-1185">Reference proteome</keyword>
<gene>
    <name evidence="4" type="ORF">JRO89_XS13G0144400</name>
</gene>
<dbReference type="InterPro" id="IPR013103">
    <property type="entry name" value="RVT_2"/>
</dbReference>
<dbReference type="InterPro" id="IPR036875">
    <property type="entry name" value="Znf_CCHC_sf"/>
</dbReference>
<dbReference type="Pfam" id="PF07727">
    <property type="entry name" value="RVT_2"/>
    <property type="match status" value="1"/>
</dbReference>
<keyword evidence="1" id="KW-0645">Protease</keyword>